<gene>
    <name evidence="2" type="ORF">K435DRAFT_961933</name>
</gene>
<organism evidence="2 3">
    <name type="scientific">Dendrothele bispora (strain CBS 962.96)</name>
    <dbReference type="NCBI Taxonomy" id="1314807"/>
    <lineage>
        <taxon>Eukaryota</taxon>
        <taxon>Fungi</taxon>
        <taxon>Dikarya</taxon>
        <taxon>Basidiomycota</taxon>
        <taxon>Agaricomycotina</taxon>
        <taxon>Agaricomycetes</taxon>
        <taxon>Agaricomycetidae</taxon>
        <taxon>Agaricales</taxon>
        <taxon>Agaricales incertae sedis</taxon>
        <taxon>Dendrothele</taxon>
    </lineage>
</organism>
<protein>
    <submittedName>
        <fullName evidence="2">Uncharacterized protein</fullName>
    </submittedName>
</protein>
<dbReference type="PANTHER" id="PTHR31912">
    <property type="entry name" value="IP13529P"/>
    <property type="match status" value="1"/>
</dbReference>
<dbReference type="Proteomes" id="UP000297245">
    <property type="component" value="Unassembled WGS sequence"/>
</dbReference>
<dbReference type="PANTHER" id="PTHR31912:SF34">
    <property type="entry name" value="NOTOCHORD-RELATED PROTEIN"/>
    <property type="match status" value="1"/>
</dbReference>
<proteinExistence type="predicted"/>
<keyword evidence="3" id="KW-1185">Reference proteome</keyword>
<feature type="compositionally biased region" description="Acidic residues" evidence="1">
    <location>
        <begin position="1150"/>
        <end position="1159"/>
    </location>
</feature>
<reference evidence="2 3" key="1">
    <citation type="journal article" date="2019" name="Nat. Ecol. Evol.">
        <title>Megaphylogeny resolves global patterns of mushroom evolution.</title>
        <authorList>
            <person name="Varga T."/>
            <person name="Krizsan K."/>
            <person name="Foldi C."/>
            <person name="Dima B."/>
            <person name="Sanchez-Garcia M."/>
            <person name="Sanchez-Ramirez S."/>
            <person name="Szollosi G.J."/>
            <person name="Szarkandi J.G."/>
            <person name="Papp V."/>
            <person name="Albert L."/>
            <person name="Andreopoulos W."/>
            <person name="Angelini C."/>
            <person name="Antonin V."/>
            <person name="Barry K.W."/>
            <person name="Bougher N.L."/>
            <person name="Buchanan P."/>
            <person name="Buyck B."/>
            <person name="Bense V."/>
            <person name="Catcheside P."/>
            <person name="Chovatia M."/>
            <person name="Cooper J."/>
            <person name="Damon W."/>
            <person name="Desjardin D."/>
            <person name="Finy P."/>
            <person name="Geml J."/>
            <person name="Haridas S."/>
            <person name="Hughes K."/>
            <person name="Justo A."/>
            <person name="Karasinski D."/>
            <person name="Kautmanova I."/>
            <person name="Kiss B."/>
            <person name="Kocsube S."/>
            <person name="Kotiranta H."/>
            <person name="LaButti K.M."/>
            <person name="Lechner B.E."/>
            <person name="Liimatainen K."/>
            <person name="Lipzen A."/>
            <person name="Lukacs Z."/>
            <person name="Mihaltcheva S."/>
            <person name="Morgado L.N."/>
            <person name="Niskanen T."/>
            <person name="Noordeloos M.E."/>
            <person name="Ohm R.A."/>
            <person name="Ortiz-Santana B."/>
            <person name="Ovrebo C."/>
            <person name="Racz N."/>
            <person name="Riley R."/>
            <person name="Savchenko A."/>
            <person name="Shiryaev A."/>
            <person name="Soop K."/>
            <person name="Spirin V."/>
            <person name="Szebenyi C."/>
            <person name="Tomsovsky M."/>
            <person name="Tulloss R.E."/>
            <person name="Uehling J."/>
            <person name="Grigoriev I.V."/>
            <person name="Vagvolgyi C."/>
            <person name="Papp T."/>
            <person name="Martin F.M."/>
            <person name="Miettinen O."/>
            <person name="Hibbett D.S."/>
            <person name="Nagy L.G."/>
        </authorList>
    </citation>
    <scope>NUCLEOTIDE SEQUENCE [LARGE SCALE GENOMIC DNA]</scope>
    <source>
        <strain evidence="2 3">CBS 962.96</strain>
    </source>
</reference>
<feature type="compositionally biased region" description="Basic and acidic residues" evidence="1">
    <location>
        <begin position="1120"/>
        <end position="1130"/>
    </location>
</feature>
<feature type="compositionally biased region" description="Acidic residues" evidence="1">
    <location>
        <begin position="1167"/>
        <end position="1176"/>
    </location>
</feature>
<accession>A0A4S8MN33</accession>
<dbReference type="EMBL" id="ML179057">
    <property type="protein sequence ID" value="THV04305.1"/>
    <property type="molecule type" value="Genomic_DNA"/>
</dbReference>
<feature type="region of interest" description="Disordered" evidence="1">
    <location>
        <begin position="1110"/>
        <end position="1186"/>
    </location>
</feature>
<dbReference type="AlphaFoldDB" id="A0A4S8MN33"/>
<name>A0A4S8MN33_DENBC</name>
<sequence length="1186" mass="134545">MPAAKKALLAGFEEYLNDSKKVRCAACFSVDPIKNDGMLRSSMKDHIITPKHQESLERIQDMEERARQQKQLIQDIYSGELDVNMQDFSGPEIHQQPSMSHHTQLPTFPMSFTEPIMEPLPNFDVQAEHENLASQIEQLRLQSLFSQDEDDPAPDTETNVEQILRALGYIDDDALGEDESMVLPSAADNADWAPYPNKLGMLLDLVDNLPRLRLSSAHFKLILWLLKECGVSQVPSYSAFRKMQGLLTDVCGSKPKHFKSLFNNHFYVNDPKDAIKRNFANLHVAGNLNFYPEISSKGCTPMYSNGGKQFYIHEVALLRDKRIVIPIAWIKREGGKIFADANLVTIGENGLWTQQNDVIVVSSDLFDRNCLDILDSLPLKCIPWEVPDSVPTMPNPDRELVPEGYDLYDVHLATWFDDVSGNRSKQYNKHFVGYAANTNLPGKLLQQEFFVEYLSNSQHATALEQLSAIKDLVNESQKKPIICYNASTRRMCGVRLHITVLPADNPQQSEEASHMGGGANHMCRKCNVGGPSSLVETNEGYHSLYLAAEDLARSAAETRSRLEKQLKAAMTGVKQTVTDMQTATGTKDKFTEYWIELLIHKSAELTKENRGATAEQIVKDLEKWLNDQPGEKMNPLLDIAGLDPTKDTPVEILHTILLGIVKYVWHMFNTSLTDKQKSLFVIRLQSTDIDGLAIPPLRADYMMQYRNNLIGKHFKTLMQTMAFHVHDIVTPAQFSLIKAVGELAAVLWVSEIADMDQYLADLDILIANTLDAFAEVDPLKIIQKVKLHLLPHLISDIRRFGPPVRYSTEIFECFNAIFRLCSIYSNHQAPSRDIALKFTSMARVKHIFSGGYWLQENKWVQASPKVRRLLETDVTIQRHLGWVPPDIIQLGYMKPLAQAKTVPRLWSSTNASTVCVTPPEDFSHWNDNRSVISQAGDVCKIGSWVITRRKGETSFEFGRISELLSPSIDRNSASVLPEKLVTVERFILGDKLHTEFNMPILHQPETPSFFLVKTDEIVCRISVQHDCQLHKCAPTGSRPITQERLKTERTQTLLTHEDDNHFVINMHALHNASLVRNILPRVLIAPRLLHGTEEEREAWHGEIVENVRPTMVAKRKKANEKRQETREANQKKKKQKKALITAGQPSLYPEVDEDAEERDTEERNEAEPAVDESDENEISRPQKRKR</sequence>
<evidence type="ECO:0000313" key="2">
    <source>
        <dbReference type="EMBL" id="THV04305.1"/>
    </source>
</evidence>
<evidence type="ECO:0000256" key="1">
    <source>
        <dbReference type="SAM" id="MobiDB-lite"/>
    </source>
</evidence>
<evidence type="ECO:0000313" key="3">
    <source>
        <dbReference type="Proteomes" id="UP000297245"/>
    </source>
</evidence>
<dbReference type="OrthoDB" id="2506088at2759"/>